<evidence type="ECO:0000313" key="2">
    <source>
        <dbReference type="EMBL" id="BAK16379.1"/>
    </source>
</evidence>
<dbReference type="PANTHER" id="PTHR41309:SF2">
    <property type="entry name" value="MEMBRANE PROTEIN"/>
    <property type="match status" value="1"/>
</dbReference>
<reference evidence="2 3" key="2">
    <citation type="journal article" date="2012" name="J. Biosci. Bioeng.">
        <title>Complete genome sequence and characterization of the N-acylhomoserine lactone-degrading gene of the potato leaf-associated Solibacillus silvestris.</title>
        <authorList>
            <person name="Morohoshi T."/>
            <person name="Tominaga Y."/>
            <person name="Someya N."/>
            <person name="Ikeda T."/>
        </authorList>
    </citation>
    <scope>NUCLEOTIDE SEQUENCE [LARGE SCALE GENOMIC DNA]</scope>
    <source>
        <strain evidence="2 3">StLB046</strain>
    </source>
</reference>
<dbReference type="PATRIC" id="fig|1002809.3.peg.1972"/>
<evidence type="ECO:0000256" key="1">
    <source>
        <dbReference type="SAM" id="Phobius"/>
    </source>
</evidence>
<dbReference type="Proteomes" id="UP000006691">
    <property type="component" value="Chromosome"/>
</dbReference>
<feature type="transmembrane region" description="Helical" evidence="1">
    <location>
        <begin position="131"/>
        <end position="152"/>
    </location>
</feature>
<dbReference type="HOGENOM" id="CLU_116221_0_0_9"/>
<organism evidence="2 3">
    <name type="scientific">Solibacillus silvestris (strain StLB046)</name>
    <name type="common">Bacillus silvestris</name>
    <dbReference type="NCBI Taxonomy" id="1002809"/>
    <lineage>
        <taxon>Bacteria</taxon>
        <taxon>Bacillati</taxon>
        <taxon>Bacillota</taxon>
        <taxon>Bacilli</taxon>
        <taxon>Bacillales</taxon>
        <taxon>Caryophanaceae</taxon>
        <taxon>Solibacillus</taxon>
    </lineage>
</organism>
<dbReference type="Pfam" id="PF13346">
    <property type="entry name" value="ABC2_membrane_5"/>
    <property type="match status" value="1"/>
</dbReference>
<gene>
    <name evidence="2" type="ordered locus">SSIL_1956</name>
</gene>
<feature type="transmembrane region" description="Helical" evidence="1">
    <location>
        <begin position="76"/>
        <end position="97"/>
    </location>
</feature>
<keyword evidence="1" id="KW-1133">Transmembrane helix</keyword>
<dbReference type="eggNOG" id="ENOG502Z88E">
    <property type="taxonomic scope" value="Bacteria"/>
</dbReference>
<proteinExistence type="predicted"/>
<accession>F2F3L2</accession>
<keyword evidence="1" id="KW-0472">Membrane</keyword>
<name>F2F3L2_SOLSS</name>
<dbReference type="RefSeq" id="WP_014823707.1">
    <property type="nucleotide sequence ID" value="NC_018065.1"/>
</dbReference>
<protein>
    <submittedName>
        <fullName evidence="2">ABC-type transport system</fullName>
    </submittedName>
</protein>
<dbReference type="AlphaFoldDB" id="F2F3L2"/>
<dbReference type="InterPro" id="IPR025699">
    <property type="entry name" value="ABC2_memb-like"/>
</dbReference>
<feature type="transmembrane region" description="Helical" evidence="1">
    <location>
        <begin position="16"/>
        <end position="44"/>
    </location>
</feature>
<feature type="transmembrane region" description="Helical" evidence="1">
    <location>
        <begin position="104"/>
        <end position="125"/>
    </location>
</feature>
<dbReference type="STRING" id="1002809.SSIL_1956"/>
<keyword evidence="3" id="KW-1185">Reference proteome</keyword>
<evidence type="ECO:0000313" key="3">
    <source>
        <dbReference type="Proteomes" id="UP000006691"/>
    </source>
</evidence>
<dbReference type="EMBL" id="AP012157">
    <property type="protein sequence ID" value="BAK16379.1"/>
    <property type="molecule type" value="Genomic_DNA"/>
</dbReference>
<keyword evidence="1" id="KW-0812">Transmembrane</keyword>
<dbReference type="PANTHER" id="PTHR41309">
    <property type="entry name" value="MEMBRANE PROTEIN-RELATED"/>
    <property type="match status" value="1"/>
</dbReference>
<dbReference type="KEGG" id="siv:SSIL_1956"/>
<sequence length="201" mass="22735">MFNLIRRDVILQKKQLFTFIPLIFFFIIMDIHPVLTYLIASLIIPFNTYVYDEKVETNILLNSLPYTRMEIIASRYLGAIVYMILAIGLTSIAFLAFNKPFTMADILMGSGLFLIFASITFPLFYIFKPGYIFPGVIIGFLLLGSVGPAIVLNVAERLTAVTEIIGSLSMLSLYTVAILIILILYVSSWMITSVIYQRKAF</sequence>
<reference evidence="3" key="1">
    <citation type="submission" date="2011-04" db="EMBL/GenBank/DDBJ databases">
        <title>Genome sequence of Solibacillus silvestris StLB046.</title>
        <authorList>
            <person name="Morohoshi T."/>
            <person name="Someya N."/>
            <person name="Ikeda T."/>
        </authorList>
    </citation>
    <scope>NUCLEOTIDE SEQUENCE [LARGE SCALE GENOMIC DNA]</scope>
    <source>
        <strain evidence="3">StLB046</strain>
    </source>
</reference>
<feature type="transmembrane region" description="Helical" evidence="1">
    <location>
        <begin position="173"/>
        <end position="196"/>
    </location>
</feature>